<comment type="caution">
    <text evidence="9">The sequence shown here is derived from an EMBL/GenBank/DDBJ whole genome shotgun (WGS) entry which is preliminary data.</text>
</comment>
<accession>A0AAD4F6X8</accession>
<keyword evidence="4" id="KW-0805">Transcription regulation</keyword>
<protein>
    <recommendedName>
        <fullName evidence="2">RING-type E3 ubiquitin transferase</fullName>
        <ecNumber evidence="2">2.3.2.27</ecNumber>
    </recommendedName>
</protein>
<evidence type="ECO:0000256" key="7">
    <source>
        <dbReference type="SAM" id="MobiDB-lite"/>
    </source>
</evidence>
<keyword evidence="5" id="KW-0804">Transcription</keyword>
<comment type="catalytic activity">
    <reaction evidence="1">
        <text>S-ubiquitinyl-[E2 ubiquitin-conjugating enzyme]-L-cysteine + [acceptor protein]-L-lysine = [E2 ubiquitin-conjugating enzyme]-L-cysteine + N(6)-ubiquitinyl-[acceptor protein]-L-lysine.</text>
        <dbReference type="EC" id="2.3.2.27"/>
    </reaction>
</comment>
<dbReference type="Proteomes" id="UP001197093">
    <property type="component" value="Unassembled WGS sequence"/>
</dbReference>
<keyword evidence="6" id="KW-0479">Metal-binding</keyword>
<feature type="region of interest" description="Disordered" evidence="7">
    <location>
        <begin position="201"/>
        <end position="228"/>
    </location>
</feature>
<keyword evidence="6" id="KW-0862">Zinc</keyword>
<feature type="compositionally biased region" description="Basic and acidic residues" evidence="7">
    <location>
        <begin position="125"/>
        <end position="136"/>
    </location>
</feature>
<name>A0AAD4F6X8_9PEZI</name>
<keyword evidence="3" id="KW-0808">Transferase</keyword>
<dbReference type="SMART" id="SM00184">
    <property type="entry name" value="RING"/>
    <property type="match status" value="1"/>
</dbReference>
<dbReference type="EMBL" id="JAHCVI010000001">
    <property type="protein sequence ID" value="KAG7293750.1"/>
    <property type="molecule type" value="Genomic_DNA"/>
</dbReference>
<dbReference type="GO" id="GO:0061630">
    <property type="term" value="F:ubiquitin protein ligase activity"/>
    <property type="evidence" value="ECO:0007669"/>
    <property type="project" value="UniProtKB-EC"/>
</dbReference>
<dbReference type="InterPro" id="IPR001841">
    <property type="entry name" value="Znf_RING"/>
</dbReference>
<dbReference type="Gene3D" id="3.30.40.10">
    <property type="entry name" value="Zinc/RING finger domain, C3HC4 (zinc finger)"/>
    <property type="match status" value="1"/>
</dbReference>
<feature type="region of interest" description="Disordered" evidence="7">
    <location>
        <begin position="120"/>
        <end position="173"/>
    </location>
</feature>
<evidence type="ECO:0000256" key="2">
    <source>
        <dbReference type="ARBA" id="ARBA00012483"/>
    </source>
</evidence>
<dbReference type="PANTHER" id="PTHR46077:SF1">
    <property type="entry name" value="TOP1 BINDING ARGININE_SERINE RICH PROTEIN, E3 UBIQUITIN LIGASE"/>
    <property type="match status" value="1"/>
</dbReference>
<dbReference type="AlphaFoldDB" id="A0AAD4F6X8"/>
<gene>
    <name evidence="9" type="ORF">NEMBOFW57_003807</name>
</gene>
<feature type="compositionally biased region" description="Low complexity" evidence="7">
    <location>
        <begin position="201"/>
        <end position="214"/>
    </location>
</feature>
<dbReference type="Pfam" id="PF13639">
    <property type="entry name" value="zf-RING_2"/>
    <property type="match status" value="1"/>
</dbReference>
<dbReference type="GO" id="GO:0000209">
    <property type="term" value="P:protein polyubiquitination"/>
    <property type="evidence" value="ECO:0007669"/>
    <property type="project" value="TreeGrafter"/>
</dbReference>
<dbReference type="GO" id="GO:0008270">
    <property type="term" value="F:zinc ion binding"/>
    <property type="evidence" value="ECO:0007669"/>
    <property type="project" value="UniProtKB-KW"/>
</dbReference>
<evidence type="ECO:0000256" key="1">
    <source>
        <dbReference type="ARBA" id="ARBA00000900"/>
    </source>
</evidence>
<proteinExistence type="predicted"/>
<evidence type="ECO:0000256" key="4">
    <source>
        <dbReference type="ARBA" id="ARBA00023015"/>
    </source>
</evidence>
<dbReference type="PROSITE" id="PS50089">
    <property type="entry name" value="ZF_RING_2"/>
    <property type="match status" value="1"/>
</dbReference>
<dbReference type="PANTHER" id="PTHR46077">
    <property type="entry name" value="E3 UBIQUITIN-PROTEIN LIGASE TOPORS"/>
    <property type="match status" value="1"/>
</dbReference>
<dbReference type="InterPro" id="IPR013083">
    <property type="entry name" value="Znf_RING/FYVE/PHD"/>
</dbReference>
<reference evidence="9" key="1">
    <citation type="submission" date="2023-02" db="EMBL/GenBank/DDBJ databases">
        <authorList>
            <person name="Palmer J.M."/>
        </authorList>
    </citation>
    <scope>NUCLEOTIDE SEQUENCE</scope>
    <source>
        <strain evidence="9">FW57</strain>
    </source>
</reference>
<keyword evidence="6" id="KW-0863">Zinc-finger</keyword>
<dbReference type="SUPFAM" id="SSF57850">
    <property type="entry name" value="RING/U-box"/>
    <property type="match status" value="1"/>
</dbReference>
<keyword evidence="10" id="KW-1185">Reference proteome</keyword>
<dbReference type="EC" id="2.3.2.27" evidence="2"/>
<evidence type="ECO:0000256" key="6">
    <source>
        <dbReference type="PROSITE-ProRule" id="PRU00175"/>
    </source>
</evidence>
<evidence type="ECO:0000259" key="8">
    <source>
        <dbReference type="PROSITE" id="PS50089"/>
    </source>
</evidence>
<feature type="domain" description="RING-type" evidence="8">
    <location>
        <begin position="60"/>
        <end position="100"/>
    </location>
</feature>
<feature type="compositionally biased region" description="Polar residues" evidence="7">
    <location>
        <begin position="137"/>
        <end position="146"/>
    </location>
</feature>
<evidence type="ECO:0000256" key="5">
    <source>
        <dbReference type="ARBA" id="ARBA00023163"/>
    </source>
</evidence>
<feature type="compositionally biased region" description="Low complexity" evidence="7">
    <location>
        <begin position="147"/>
        <end position="168"/>
    </location>
</feature>
<evidence type="ECO:0000313" key="10">
    <source>
        <dbReference type="Proteomes" id="UP001197093"/>
    </source>
</evidence>
<dbReference type="GO" id="GO:0006513">
    <property type="term" value="P:protein monoubiquitination"/>
    <property type="evidence" value="ECO:0007669"/>
    <property type="project" value="TreeGrafter"/>
</dbReference>
<sequence length="305" mass="32960">MFPVSLNLEFVDASTGQPMDDNTDDIQAQILQTTLTEIETSRQEGADSTAADCDESHDCCVICLDSISDACAALPCGHTHFDFLCLVSWLQEHPNCPLCKANVYKVRYANAQKGDAVYRVPNASKTRDNTGRDENAPNRTGQTHLNSASRSAVATSTDTSSTPSARTPVPATPSKHLQLASLISRARLWIRRELQVFSFLSDPDPSSSSSSGSGHTQQPPTDSSSSASSSILLLRRRNNAEFLLEYIVAILKTVDLQGSAGQAEGMLADFLGRPHARLFLHELRSWLRSPAASLAAWDREAPGGG</sequence>
<organism evidence="9 10">
    <name type="scientific">Staphylotrichum longicolle</name>
    <dbReference type="NCBI Taxonomy" id="669026"/>
    <lineage>
        <taxon>Eukaryota</taxon>
        <taxon>Fungi</taxon>
        <taxon>Dikarya</taxon>
        <taxon>Ascomycota</taxon>
        <taxon>Pezizomycotina</taxon>
        <taxon>Sordariomycetes</taxon>
        <taxon>Sordariomycetidae</taxon>
        <taxon>Sordariales</taxon>
        <taxon>Chaetomiaceae</taxon>
        <taxon>Staphylotrichum</taxon>
    </lineage>
</organism>
<evidence type="ECO:0000256" key="3">
    <source>
        <dbReference type="ARBA" id="ARBA00022679"/>
    </source>
</evidence>
<evidence type="ECO:0000313" key="9">
    <source>
        <dbReference type="EMBL" id="KAG7293750.1"/>
    </source>
</evidence>